<accession>A0A976BGP7</accession>
<feature type="transmembrane region" description="Helical" evidence="1">
    <location>
        <begin position="273"/>
        <end position="295"/>
    </location>
</feature>
<dbReference type="InterPro" id="IPR036259">
    <property type="entry name" value="MFS_trans_sf"/>
</dbReference>
<protein>
    <recommendedName>
        <fullName evidence="4">MFS transporter</fullName>
    </recommendedName>
</protein>
<dbReference type="AlphaFoldDB" id="A0A976BGP7"/>
<keyword evidence="1" id="KW-1133">Transmembrane helix</keyword>
<comment type="caution">
    <text evidence="2">The sequence shown here is derived from an EMBL/GenBank/DDBJ whole genome shotgun (WGS) entry which is preliminary data.</text>
</comment>
<evidence type="ECO:0008006" key="4">
    <source>
        <dbReference type="Google" id="ProtNLM"/>
    </source>
</evidence>
<dbReference type="SUPFAM" id="SSF103473">
    <property type="entry name" value="MFS general substrate transporter"/>
    <property type="match status" value="1"/>
</dbReference>
<evidence type="ECO:0000256" key="1">
    <source>
        <dbReference type="SAM" id="Phobius"/>
    </source>
</evidence>
<feature type="transmembrane region" description="Helical" evidence="1">
    <location>
        <begin position="49"/>
        <end position="71"/>
    </location>
</feature>
<dbReference type="Proteomes" id="UP000256862">
    <property type="component" value="Plasmid CO2235_mp"/>
</dbReference>
<feature type="transmembrane region" description="Helical" evidence="1">
    <location>
        <begin position="337"/>
        <end position="359"/>
    </location>
</feature>
<name>A0A976BGP7_9BURK</name>
<organism evidence="2 3">
    <name type="scientific">Cupriavidus oxalaticus</name>
    <dbReference type="NCBI Taxonomy" id="96344"/>
    <lineage>
        <taxon>Bacteria</taxon>
        <taxon>Pseudomonadati</taxon>
        <taxon>Pseudomonadota</taxon>
        <taxon>Betaproteobacteria</taxon>
        <taxon>Burkholderiales</taxon>
        <taxon>Burkholderiaceae</taxon>
        <taxon>Cupriavidus</taxon>
    </lineage>
</organism>
<evidence type="ECO:0000313" key="3">
    <source>
        <dbReference type="Proteomes" id="UP000256862"/>
    </source>
</evidence>
<evidence type="ECO:0000313" key="2">
    <source>
        <dbReference type="EMBL" id="SPC18372.1"/>
    </source>
</evidence>
<feature type="transmembrane region" description="Helical" evidence="1">
    <location>
        <begin position="301"/>
        <end position="325"/>
    </location>
</feature>
<dbReference type="EMBL" id="OGUS01000132">
    <property type="protein sequence ID" value="SPC18372.1"/>
    <property type="molecule type" value="Genomic_DNA"/>
</dbReference>
<sequence length="403" mass="43443">MSVRIGDHRAHHQAVAVVAQGMTHVAQCTGGLALAVEPGIGIGLGLVRVVAALATLEVGAVVVVFVAAILAHEALVARPRLNQRAVDAEVLARQPVLLLRDGQHFVEELDHRIMLDQPFAVLGKDRGHPNCIVHRQPDEPAKQQVVLRLLHELAFGANAVEHLQQHGPQQLLRRDAGPAALNVGLVHLREQPVHLHQRQVGHSADRAQRVGLWHEIIQPPHGEQAFGEGVCAAHKCEVGWDPQINASPGCRADFRWRYFSSLLSYAKLRRCHLPAMATMTGCGFMLVCVSAELASAWRYPVFNVALIFIGASVAFSGSAADALLMRQVPRDAYGRTLGVQALIVGAAFPAGLFAAGVLLQFTDAFQAIATYNAGLCVAVALLLHLKLKKSGVQPNSPDWCNHS</sequence>
<gene>
    <name evidence="2" type="ORF">CO2235_MP10468</name>
</gene>
<reference evidence="2 3" key="1">
    <citation type="submission" date="2018-01" db="EMBL/GenBank/DDBJ databases">
        <authorList>
            <person name="Clerissi C."/>
        </authorList>
    </citation>
    <scope>NUCLEOTIDE SEQUENCE [LARGE SCALE GENOMIC DNA]</scope>
    <source>
        <strain evidence="2">Cupriavidus oxalaticus LMG 2235</strain>
        <plasmid evidence="3">co2235_mp</plasmid>
    </source>
</reference>
<geneLocation type="plasmid" evidence="3">
    <name>co2235_mp</name>
</geneLocation>
<keyword evidence="1" id="KW-0812">Transmembrane</keyword>
<dbReference type="Gene3D" id="1.20.1250.20">
    <property type="entry name" value="MFS general substrate transporter like domains"/>
    <property type="match status" value="1"/>
</dbReference>
<feature type="transmembrane region" description="Helical" evidence="1">
    <location>
        <begin position="365"/>
        <end position="385"/>
    </location>
</feature>
<keyword evidence="1" id="KW-0472">Membrane</keyword>
<proteinExistence type="predicted"/>